<gene>
    <name evidence="1" type="ORF">O0R46_02195</name>
</gene>
<reference evidence="1" key="1">
    <citation type="submission" date="2022-12" db="EMBL/GenBank/DDBJ databases">
        <title>Peptostreptococcus.</title>
        <authorList>
            <person name="Lee S.H."/>
        </authorList>
    </citation>
    <scope>NUCLEOTIDE SEQUENCE</scope>
    <source>
        <strain evidence="1">CBA3647</strain>
    </source>
</reference>
<protein>
    <submittedName>
        <fullName evidence="1">Uncharacterized protein</fullName>
    </submittedName>
</protein>
<name>A0ABY7JS30_9FIRM</name>
<evidence type="ECO:0000313" key="2">
    <source>
        <dbReference type="Proteomes" id="UP001164187"/>
    </source>
</evidence>
<organism evidence="1 2">
    <name type="scientific">Peptostreptococcus equinus</name>
    <dbReference type="NCBI Taxonomy" id="3003601"/>
    <lineage>
        <taxon>Bacteria</taxon>
        <taxon>Bacillati</taxon>
        <taxon>Bacillota</taxon>
        <taxon>Clostridia</taxon>
        <taxon>Peptostreptococcales</taxon>
        <taxon>Peptostreptococcaceae</taxon>
        <taxon>Peptostreptococcus</taxon>
    </lineage>
</organism>
<evidence type="ECO:0000313" key="1">
    <source>
        <dbReference type="EMBL" id="WAW15284.1"/>
    </source>
</evidence>
<dbReference type="Proteomes" id="UP001164187">
    <property type="component" value="Chromosome"/>
</dbReference>
<proteinExistence type="predicted"/>
<sequence>MRYVAIRQFEDIEDDNTSYVLGTVYPREGVEVDSKRINELSTRNNARGEVLIVPLVELPAKEEKKTTAKSKTASK</sequence>
<keyword evidence="2" id="KW-1185">Reference proteome</keyword>
<accession>A0ABY7JS30</accession>
<dbReference type="RefSeq" id="WP_269311963.1">
    <property type="nucleotide sequence ID" value="NZ_CP114052.1"/>
</dbReference>
<dbReference type="EMBL" id="CP114052">
    <property type="protein sequence ID" value="WAW15284.1"/>
    <property type="molecule type" value="Genomic_DNA"/>
</dbReference>